<reference evidence="24 25" key="1">
    <citation type="submission" date="2021-04" db="EMBL/GenBank/DDBJ databases">
        <authorList>
            <person name="Ivanova A."/>
        </authorList>
    </citation>
    <scope>NUCLEOTIDE SEQUENCE [LARGE SCALE GENOMIC DNA]</scope>
    <source>
        <strain evidence="24 25">G18</strain>
    </source>
</reference>
<dbReference type="InterPro" id="IPR003660">
    <property type="entry name" value="HAMP_dom"/>
</dbReference>
<evidence type="ECO:0000259" key="21">
    <source>
        <dbReference type="PROSITE" id="PS50112"/>
    </source>
</evidence>
<dbReference type="CDD" id="cd00088">
    <property type="entry name" value="HPT"/>
    <property type="match status" value="1"/>
</dbReference>
<dbReference type="PROSITE" id="PS50110">
    <property type="entry name" value="RESPONSE_REGULATORY"/>
    <property type="match status" value="2"/>
</dbReference>
<dbReference type="InterPro" id="IPR000014">
    <property type="entry name" value="PAS"/>
</dbReference>
<proteinExistence type="predicted"/>
<evidence type="ECO:0000313" key="25">
    <source>
        <dbReference type="Proteomes" id="UP000676565"/>
    </source>
</evidence>
<dbReference type="PANTHER" id="PTHR45339">
    <property type="entry name" value="HYBRID SIGNAL TRANSDUCTION HISTIDINE KINASE J"/>
    <property type="match status" value="1"/>
</dbReference>
<protein>
    <recommendedName>
        <fullName evidence="3">histidine kinase</fullName>
        <ecNumber evidence="3">2.7.13.3</ecNumber>
    </recommendedName>
</protein>
<feature type="domain" description="Response regulatory" evidence="20">
    <location>
        <begin position="786"/>
        <end position="904"/>
    </location>
</feature>
<dbReference type="NCBIfam" id="TIGR00229">
    <property type="entry name" value="sensory_box"/>
    <property type="match status" value="1"/>
</dbReference>
<evidence type="ECO:0000256" key="18">
    <source>
        <dbReference type="SAM" id="Phobius"/>
    </source>
</evidence>
<dbReference type="Pfam" id="PF01627">
    <property type="entry name" value="Hpt"/>
    <property type="match status" value="1"/>
</dbReference>
<evidence type="ECO:0000259" key="20">
    <source>
        <dbReference type="PROSITE" id="PS50110"/>
    </source>
</evidence>
<dbReference type="EMBL" id="JAGKQQ010000001">
    <property type="protein sequence ID" value="MBP3954499.1"/>
    <property type="molecule type" value="Genomic_DNA"/>
</dbReference>
<dbReference type="PANTHER" id="PTHR45339:SF1">
    <property type="entry name" value="HYBRID SIGNAL TRANSDUCTION HISTIDINE KINASE J"/>
    <property type="match status" value="1"/>
</dbReference>
<feature type="modified residue" description="Phosphohistidine" evidence="14">
    <location>
        <position position="992"/>
    </location>
</feature>
<dbReference type="PROSITE" id="PS50112">
    <property type="entry name" value="PAS"/>
    <property type="match status" value="1"/>
</dbReference>
<feature type="modified residue" description="4-aspartylphosphate" evidence="15">
    <location>
        <position position="694"/>
    </location>
</feature>
<dbReference type="CDD" id="cd17546">
    <property type="entry name" value="REC_hyHK_CKI1_RcsC-like"/>
    <property type="match status" value="1"/>
</dbReference>
<dbReference type="Pfam" id="PF00512">
    <property type="entry name" value="HisKA"/>
    <property type="match status" value="1"/>
</dbReference>
<dbReference type="InterPro" id="IPR000700">
    <property type="entry name" value="PAS-assoc_C"/>
</dbReference>
<dbReference type="Gene3D" id="3.30.565.10">
    <property type="entry name" value="Histidine kinase-like ATPase, C-terminal domain"/>
    <property type="match status" value="1"/>
</dbReference>
<feature type="coiled-coil region" evidence="16">
    <location>
        <begin position="369"/>
        <end position="399"/>
    </location>
</feature>
<keyword evidence="4" id="KW-1003">Cell membrane</keyword>
<sequence length="1048" mass="111181">MKLSGLLPRTLLVLVGLFGVTMLVLAVFLGRSIDRTLTAEFETKGKGVAENIAGAGTETLLNHDPATVQAMIDERRDRTPGLAYVLVVDARREVVAHTFVPSVPEHVTHLPGNPHRTTVQRTHVAGIGDCIHVCSPILAGRAGYVHVGMDRAPIRATVWRNIRQMAAVLFLLFITSALATVALMQHVTHPLRRLTTSAQRLASSDGLAASAPGTLPDWFPAARGNGEVAELTQAFRSMALEVTAREVGLKEQFKRLLDSTVEAIYGIDLAGTCIFCNPACARLLGYASAADLLGRNMPELLHHSRADGSPRSALKSAIYRALQMGQGAHADDEVFWRADGTSFPVEYWSNPMYRDDGQIVGSVVTFVEISERKRLNAELRQAKEAAEAANRAKSEFLANMSHEIRTPMNGIIGMTELALETRLAPAQREYLELVRSSADALLTVINDILDFSKVEAGKLDLDPTPFALRDALGDTLKTVAARAQGKGLELACQIDDAVPDGLVGDVGRVRQVVINLVGNAIKFTDRGEVVVRVSLEEPGDAAPLLHFAVTDTGIGIPANKLGAVFEPFVQADGSTTRKYGGTGLGLTISARLVELMGGRIWAESALGHGSTFHFTARFGRAQGAPSRVRRLGGAALDGLPVLIVDDNGTNRRILIEMLRNWRMHPVAVDGGQLALDALREAAGRGEPFPLVLLDAMMPEMDGFAVAGAIRADPALGGTSVVMLSSAGPQEGTRYRECGIDRYLMKPAKQSEVLDAIACAVGGPPARTAHAIAPPGATPAVRLRALDILLAEDNPVNQKLAVTVLEKSGHRVTVAPNGRIAVDLSGARRFDVILMDLQMPEMGGLEATGAIRAREAGTGCHQPIVAMTAHAMKGDAERCLAAGMDGYVSKPVQFEHLNRVLAQVLPGAVVETQPGAPPEPAALPSPTDPTPAPVARARGAVVDRAAALRCMAGDEDLLREIAGLFVRECPRQLGELRAALGAGDAPGVRRAAHTIKGAVGNFGAKGAVELANRIEALAKTGALDEAHGLVPGLEQQLGSVTAELTVWSA</sequence>
<dbReference type="Gene3D" id="1.20.120.160">
    <property type="entry name" value="HPT domain"/>
    <property type="match status" value="1"/>
</dbReference>
<feature type="transmembrane region" description="Helical" evidence="18">
    <location>
        <begin position="6"/>
        <end position="29"/>
    </location>
</feature>
<dbReference type="InterPro" id="IPR033463">
    <property type="entry name" value="sCache_3"/>
</dbReference>
<dbReference type="InterPro" id="IPR011006">
    <property type="entry name" value="CheY-like_superfamily"/>
</dbReference>
<dbReference type="EC" id="2.7.13.3" evidence="3"/>
<name>A0ABS5BLC6_9BACT</name>
<dbReference type="Proteomes" id="UP000676565">
    <property type="component" value="Unassembled WGS sequence"/>
</dbReference>
<evidence type="ECO:0000259" key="19">
    <source>
        <dbReference type="PROSITE" id="PS50109"/>
    </source>
</evidence>
<evidence type="ECO:0000256" key="10">
    <source>
        <dbReference type="ARBA" id="ARBA00022840"/>
    </source>
</evidence>
<evidence type="ECO:0000256" key="1">
    <source>
        <dbReference type="ARBA" id="ARBA00000085"/>
    </source>
</evidence>
<dbReference type="CDD" id="cd00082">
    <property type="entry name" value="HisKA"/>
    <property type="match status" value="1"/>
</dbReference>
<dbReference type="RefSeq" id="WP_210652624.1">
    <property type="nucleotide sequence ID" value="NZ_JAGKQQ010000001.1"/>
</dbReference>
<dbReference type="SMART" id="SM00448">
    <property type="entry name" value="REC"/>
    <property type="match status" value="2"/>
</dbReference>
<keyword evidence="10" id="KW-0067">ATP-binding</keyword>
<evidence type="ECO:0000313" key="24">
    <source>
        <dbReference type="EMBL" id="MBP3954499.1"/>
    </source>
</evidence>
<comment type="catalytic activity">
    <reaction evidence="1">
        <text>ATP + protein L-histidine = ADP + protein N-phospho-L-histidine.</text>
        <dbReference type="EC" id="2.7.13.3"/>
    </reaction>
</comment>
<keyword evidence="6" id="KW-0808">Transferase</keyword>
<dbReference type="InterPro" id="IPR005467">
    <property type="entry name" value="His_kinase_dom"/>
</dbReference>
<dbReference type="CDD" id="cd06225">
    <property type="entry name" value="HAMP"/>
    <property type="match status" value="1"/>
</dbReference>
<feature type="domain" description="Response regulatory" evidence="20">
    <location>
        <begin position="640"/>
        <end position="760"/>
    </location>
</feature>
<dbReference type="InterPro" id="IPR003661">
    <property type="entry name" value="HisK_dim/P_dom"/>
</dbReference>
<dbReference type="SMART" id="SM00304">
    <property type="entry name" value="HAMP"/>
    <property type="match status" value="1"/>
</dbReference>
<dbReference type="InterPro" id="IPR036641">
    <property type="entry name" value="HPT_dom_sf"/>
</dbReference>
<organism evidence="24 25">
    <name type="scientific">Gemmata palustris</name>
    <dbReference type="NCBI Taxonomy" id="2822762"/>
    <lineage>
        <taxon>Bacteria</taxon>
        <taxon>Pseudomonadati</taxon>
        <taxon>Planctomycetota</taxon>
        <taxon>Planctomycetia</taxon>
        <taxon>Gemmatales</taxon>
        <taxon>Gemmataceae</taxon>
        <taxon>Gemmata</taxon>
    </lineage>
</organism>
<dbReference type="InterPro" id="IPR008207">
    <property type="entry name" value="Sig_transdc_His_kin_Hpt_dom"/>
</dbReference>
<evidence type="ECO:0000256" key="15">
    <source>
        <dbReference type="PROSITE-ProRule" id="PRU00169"/>
    </source>
</evidence>
<dbReference type="Gene3D" id="3.40.50.2300">
    <property type="match status" value="2"/>
</dbReference>
<keyword evidence="13 18" id="KW-0472">Membrane</keyword>
<keyword evidence="8" id="KW-0547">Nucleotide-binding</keyword>
<dbReference type="Gene3D" id="6.10.340.10">
    <property type="match status" value="1"/>
</dbReference>
<comment type="subcellular location">
    <subcellularLocation>
        <location evidence="2">Cell membrane</location>
        <topology evidence="2">Multi-pass membrane protein</topology>
    </subcellularLocation>
</comment>
<keyword evidence="25" id="KW-1185">Reference proteome</keyword>
<dbReference type="InterPro" id="IPR035965">
    <property type="entry name" value="PAS-like_dom_sf"/>
</dbReference>
<dbReference type="Gene3D" id="3.30.450.20">
    <property type="entry name" value="PAS domain"/>
    <property type="match status" value="1"/>
</dbReference>
<dbReference type="SUPFAM" id="SSF55785">
    <property type="entry name" value="PYP-like sensor domain (PAS domain)"/>
    <property type="match status" value="1"/>
</dbReference>
<feature type="region of interest" description="Disordered" evidence="17">
    <location>
        <begin position="911"/>
        <end position="933"/>
    </location>
</feature>
<feature type="domain" description="PAC" evidence="22">
    <location>
        <begin position="329"/>
        <end position="381"/>
    </location>
</feature>
<dbReference type="Pfam" id="PF17203">
    <property type="entry name" value="sCache_3_2"/>
    <property type="match status" value="1"/>
</dbReference>
<dbReference type="PROSITE" id="PS50109">
    <property type="entry name" value="HIS_KIN"/>
    <property type="match status" value="1"/>
</dbReference>
<keyword evidence="12" id="KW-0902">Two-component regulatory system</keyword>
<keyword evidence="9" id="KW-0418">Kinase</keyword>
<dbReference type="Pfam" id="PF00072">
    <property type="entry name" value="Response_reg"/>
    <property type="match status" value="2"/>
</dbReference>
<feature type="domain" description="HPt" evidence="23">
    <location>
        <begin position="953"/>
        <end position="1046"/>
    </location>
</feature>
<dbReference type="InterPro" id="IPR036890">
    <property type="entry name" value="HATPase_C_sf"/>
</dbReference>
<keyword evidence="16" id="KW-0175">Coiled coil</keyword>
<gene>
    <name evidence="24" type="ORF">J8F10_04275</name>
</gene>
<accession>A0ABS5BLC6</accession>
<evidence type="ECO:0000256" key="13">
    <source>
        <dbReference type="ARBA" id="ARBA00023136"/>
    </source>
</evidence>
<feature type="domain" description="Histidine kinase" evidence="19">
    <location>
        <begin position="399"/>
        <end position="620"/>
    </location>
</feature>
<dbReference type="PROSITE" id="PS50113">
    <property type="entry name" value="PAC"/>
    <property type="match status" value="1"/>
</dbReference>
<evidence type="ECO:0000256" key="16">
    <source>
        <dbReference type="SAM" id="Coils"/>
    </source>
</evidence>
<evidence type="ECO:0000256" key="2">
    <source>
        <dbReference type="ARBA" id="ARBA00004651"/>
    </source>
</evidence>
<evidence type="ECO:0000256" key="14">
    <source>
        <dbReference type="PROSITE-ProRule" id="PRU00110"/>
    </source>
</evidence>
<feature type="domain" description="PAS" evidence="21">
    <location>
        <begin position="249"/>
        <end position="286"/>
    </location>
</feature>
<dbReference type="InterPro" id="IPR036097">
    <property type="entry name" value="HisK_dim/P_sf"/>
</dbReference>
<dbReference type="Pfam" id="PF00672">
    <property type="entry name" value="HAMP"/>
    <property type="match status" value="1"/>
</dbReference>
<dbReference type="SUPFAM" id="SSF47384">
    <property type="entry name" value="Homodimeric domain of signal transducing histidine kinase"/>
    <property type="match status" value="1"/>
</dbReference>
<evidence type="ECO:0000256" key="8">
    <source>
        <dbReference type="ARBA" id="ARBA00022741"/>
    </source>
</evidence>
<dbReference type="InterPro" id="IPR003594">
    <property type="entry name" value="HATPase_dom"/>
</dbReference>
<dbReference type="SMART" id="SM00073">
    <property type="entry name" value="HPT"/>
    <property type="match status" value="1"/>
</dbReference>
<dbReference type="PRINTS" id="PR00344">
    <property type="entry name" value="BCTRLSENSOR"/>
</dbReference>
<dbReference type="SUPFAM" id="SSF52172">
    <property type="entry name" value="CheY-like"/>
    <property type="match status" value="2"/>
</dbReference>
<feature type="transmembrane region" description="Helical" evidence="18">
    <location>
        <begin position="165"/>
        <end position="184"/>
    </location>
</feature>
<dbReference type="SUPFAM" id="SSF47226">
    <property type="entry name" value="Histidine-containing phosphotransfer domain, HPT domain"/>
    <property type="match status" value="1"/>
</dbReference>
<evidence type="ECO:0000256" key="3">
    <source>
        <dbReference type="ARBA" id="ARBA00012438"/>
    </source>
</evidence>
<evidence type="ECO:0000256" key="5">
    <source>
        <dbReference type="ARBA" id="ARBA00022553"/>
    </source>
</evidence>
<keyword evidence="11 18" id="KW-1133">Transmembrane helix</keyword>
<evidence type="ECO:0000256" key="17">
    <source>
        <dbReference type="SAM" id="MobiDB-lite"/>
    </source>
</evidence>
<evidence type="ECO:0000256" key="7">
    <source>
        <dbReference type="ARBA" id="ARBA00022692"/>
    </source>
</evidence>
<dbReference type="InterPro" id="IPR004358">
    <property type="entry name" value="Sig_transdc_His_kin-like_C"/>
</dbReference>
<feature type="modified residue" description="4-aspartylphosphate" evidence="15">
    <location>
        <position position="835"/>
    </location>
</feature>
<dbReference type="SMART" id="SM00091">
    <property type="entry name" value="PAS"/>
    <property type="match status" value="1"/>
</dbReference>
<evidence type="ECO:0000259" key="23">
    <source>
        <dbReference type="PROSITE" id="PS50894"/>
    </source>
</evidence>
<evidence type="ECO:0000256" key="6">
    <source>
        <dbReference type="ARBA" id="ARBA00022679"/>
    </source>
</evidence>
<evidence type="ECO:0000256" key="11">
    <source>
        <dbReference type="ARBA" id="ARBA00022989"/>
    </source>
</evidence>
<dbReference type="Pfam" id="PF00989">
    <property type="entry name" value="PAS"/>
    <property type="match status" value="1"/>
</dbReference>
<dbReference type="SMART" id="SM00387">
    <property type="entry name" value="HATPase_c"/>
    <property type="match status" value="1"/>
</dbReference>
<dbReference type="CDD" id="cd00130">
    <property type="entry name" value="PAS"/>
    <property type="match status" value="1"/>
</dbReference>
<dbReference type="InterPro" id="IPR013767">
    <property type="entry name" value="PAS_fold"/>
</dbReference>
<dbReference type="CDD" id="cd16922">
    <property type="entry name" value="HATPase_EvgS-ArcB-TorS-like"/>
    <property type="match status" value="1"/>
</dbReference>
<evidence type="ECO:0000259" key="22">
    <source>
        <dbReference type="PROSITE" id="PS50113"/>
    </source>
</evidence>
<dbReference type="Gene3D" id="1.10.287.130">
    <property type="match status" value="1"/>
</dbReference>
<keyword evidence="7 18" id="KW-0812">Transmembrane</keyword>
<dbReference type="InterPro" id="IPR001789">
    <property type="entry name" value="Sig_transdc_resp-reg_receiver"/>
</dbReference>
<keyword evidence="5 15" id="KW-0597">Phosphoprotein</keyword>
<dbReference type="PROSITE" id="PS50894">
    <property type="entry name" value="HPT"/>
    <property type="match status" value="1"/>
</dbReference>
<comment type="caution">
    <text evidence="24">The sequence shown here is derived from an EMBL/GenBank/DDBJ whole genome shotgun (WGS) entry which is preliminary data.</text>
</comment>
<feature type="compositionally biased region" description="Pro residues" evidence="17">
    <location>
        <begin position="914"/>
        <end position="931"/>
    </location>
</feature>
<dbReference type="Pfam" id="PF02518">
    <property type="entry name" value="HATPase_c"/>
    <property type="match status" value="1"/>
</dbReference>
<evidence type="ECO:0000256" key="4">
    <source>
        <dbReference type="ARBA" id="ARBA00022475"/>
    </source>
</evidence>
<evidence type="ECO:0000256" key="12">
    <source>
        <dbReference type="ARBA" id="ARBA00023012"/>
    </source>
</evidence>
<dbReference type="SMART" id="SM00388">
    <property type="entry name" value="HisKA"/>
    <property type="match status" value="1"/>
</dbReference>
<evidence type="ECO:0000256" key="9">
    <source>
        <dbReference type="ARBA" id="ARBA00022777"/>
    </source>
</evidence>
<dbReference type="SUPFAM" id="SSF55874">
    <property type="entry name" value="ATPase domain of HSP90 chaperone/DNA topoisomerase II/histidine kinase"/>
    <property type="match status" value="1"/>
</dbReference>